<dbReference type="PANTHER" id="PTHR43731:SF14">
    <property type="entry name" value="PRESENILIN-ASSOCIATED RHOMBOID-LIKE PROTEIN, MITOCHONDRIAL"/>
    <property type="match status" value="1"/>
</dbReference>
<dbReference type="PANTHER" id="PTHR43731">
    <property type="entry name" value="RHOMBOID PROTEASE"/>
    <property type="match status" value="1"/>
</dbReference>
<dbReference type="AlphaFoldDB" id="A0A858RI49"/>
<feature type="transmembrane region" description="Helical" evidence="7">
    <location>
        <begin position="86"/>
        <end position="102"/>
    </location>
</feature>
<keyword evidence="3 7" id="KW-0812">Transmembrane</keyword>
<comment type="similarity">
    <text evidence="2">Belongs to the peptidase S54 family.</text>
</comment>
<keyword evidence="9" id="KW-0645">Protease</keyword>
<keyword evidence="5 7" id="KW-1133">Transmembrane helix</keyword>
<dbReference type="InterPro" id="IPR022764">
    <property type="entry name" value="Peptidase_S54_rhomboid_dom"/>
</dbReference>
<keyword evidence="6 7" id="KW-0472">Membrane</keyword>
<organism evidence="9 10">
    <name type="scientific">Luteolibacter luteus</name>
    <dbReference type="NCBI Taxonomy" id="2728835"/>
    <lineage>
        <taxon>Bacteria</taxon>
        <taxon>Pseudomonadati</taxon>
        <taxon>Verrucomicrobiota</taxon>
        <taxon>Verrucomicrobiia</taxon>
        <taxon>Verrucomicrobiales</taxon>
        <taxon>Verrucomicrobiaceae</taxon>
        <taxon>Luteolibacter</taxon>
    </lineage>
</organism>
<dbReference type="RefSeq" id="WP_169454796.1">
    <property type="nucleotide sequence ID" value="NZ_CP051774.1"/>
</dbReference>
<comment type="subcellular location">
    <subcellularLocation>
        <location evidence="1">Membrane</location>
        <topology evidence="1">Multi-pass membrane protein</topology>
    </subcellularLocation>
</comment>
<evidence type="ECO:0000256" key="4">
    <source>
        <dbReference type="ARBA" id="ARBA00022801"/>
    </source>
</evidence>
<evidence type="ECO:0000313" key="10">
    <source>
        <dbReference type="Proteomes" id="UP000501812"/>
    </source>
</evidence>
<evidence type="ECO:0000256" key="3">
    <source>
        <dbReference type="ARBA" id="ARBA00022692"/>
    </source>
</evidence>
<dbReference type="SUPFAM" id="SSF144091">
    <property type="entry name" value="Rhomboid-like"/>
    <property type="match status" value="1"/>
</dbReference>
<evidence type="ECO:0000256" key="2">
    <source>
        <dbReference type="ARBA" id="ARBA00009045"/>
    </source>
</evidence>
<dbReference type="InterPro" id="IPR050925">
    <property type="entry name" value="Rhomboid_protease_S54"/>
</dbReference>
<dbReference type="Gene3D" id="1.20.1540.10">
    <property type="entry name" value="Rhomboid-like"/>
    <property type="match status" value="1"/>
</dbReference>
<keyword evidence="10" id="KW-1185">Reference proteome</keyword>
<dbReference type="GO" id="GO:0004252">
    <property type="term" value="F:serine-type endopeptidase activity"/>
    <property type="evidence" value="ECO:0007669"/>
    <property type="project" value="InterPro"/>
</dbReference>
<feature type="domain" description="Peptidase S54 rhomboid" evidence="8">
    <location>
        <begin position="70"/>
        <end position="218"/>
    </location>
</feature>
<dbReference type="InterPro" id="IPR035952">
    <property type="entry name" value="Rhomboid-like_sf"/>
</dbReference>
<feature type="transmembrane region" description="Helical" evidence="7">
    <location>
        <begin position="198"/>
        <end position="218"/>
    </location>
</feature>
<dbReference type="KEGG" id="luo:HHL09_11575"/>
<accession>A0A858RI49</accession>
<protein>
    <submittedName>
        <fullName evidence="9">Rhomboid family intramembrane serine protease</fullName>
    </submittedName>
</protein>
<name>A0A858RI49_9BACT</name>
<sequence length="228" mass="24787">MRRIRHDATQALFHAQGPLLVLITAMFAIYFLQWRSESGWYAPFMAVPQAVVESWNDLRGGSFDLADAKQFGTLVSYAFLHGSSEHVIYNMLFLWLFAALAVELLGQGWMLATFLITAVTGAITHVVLNADSPVPTLGASGAVMGFEGLYLGLAMRWHLPTPHVWPMARPIPPGQLALVGLAGVAIDYYSILSRSESNVAFGAHIGGFLGGVVLACLIPRKPQGARHR</sequence>
<evidence type="ECO:0000259" key="8">
    <source>
        <dbReference type="Pfam" id="PF01694"/>
    </source>
</evidence>
<feature type="transmembrane region" description="Helical" evidence="7">
    <location>
        <begin position="109"/>
        <end position="128"/>
    </location>
</feature>
<proteinExistence type="inferred from homology"/>
<feature type="transmembrane region" description="Helical" evidence="7">
    <location>
        <begin position="12"/>
        <end position="32"/>
    </location>
</feature>
<evidence type="ECO:0000256" key="5">
    <source>
        <dbReference type="ARBA" id="ARBA00022989"/>
    </source>
</evidence>
<reference evidence="9 10" key="1">
    <citation type="submission" date="2020-04" db="EMBL/GenBank/DDBJ databases">
        <title>Luteolibacter sp. G-1-1-1 isolated from soil.</title>
        <authorList>
            <person name="Dahal R.H."/>
        </authorList>
    </citation>
    <scope>NUCLEOTIDE SEQUENCE [LARGE SCALE GENOMIC DNA]</scope>
    <source>
        <strain evidence="9 10">G-1-1-1</strain>
    </source>
</reference>
<keyword evidence="4" id="KW-0378">Hydrolase</keyword>
<dbReference type="Pfam" id="PF01694">
    <property type="entry name" value="Rhomboid"/>
    <property type="match status" value="1"/>
</dbReference>
<dbReference type="GO" id="GO:0006508">
    <property type="term" value="P:proteolysis"/>
    <property type="evidence" value="ECO:0007669"/>
    <property type="project" value="UniProtKB-KW"/>
</dbReference>
<dbReference type="EMBL" id="CP051774">
    <property type="protein sequence ID" value="QJE96395.1"/>
    <property type="molecule type" value="Genomic_DNA"/>
</dbReference>
<dbReference type="GO" id="GO:0016020">
    <property type="term" value="C:membrane"/>
    <property type="evidence" value="ECO:0007669"/>
    <property type="project" value="UniProtKB-SubCell"/>
</dbReference>
<gene>
    <name evidence="9" type="ORF">HHL09_11575</name>
</gene>
<evidence type="ECO:0000256" key="6">
    <source>
        <dbReference type="ARBA" id="ARBA00023136"/>
    </source>
</evidence>
<evidence type="ECO:0000256" key="7">
    <source>
        <dbReference type="SAM" id="Phobius"/>
    </source>
</evidence>
<evidence type="ECO:0000313" key="9">
    <source>
        <dbReference type="EMBL" id="QJE96395.1"/>
    </source>
</evidence>
<dbReference type="Proteomes" id="UP000501812">
    <property type="component" value="Chromosome"/>
</dbReference>
<evidence type="ECO:0000256" key="1">
    <source>
        <dbReference type="ARBA" id="ARBA00004141"/>
    </source>
</evidence>